<evidence type="ECO:0000313" key="2">
    <source>
        <dbReference type="Proteomes" id="UP001234297"/>
    </source>
</evidence>
<sequence length="81" mass="9384">MENTPFWIGSPSSRIEAAENSNKKHATRSNPLNLLVEGSRTKRSYRNGLWRFGLGNPRLEIFEQLTATRGERERGRQLLER</sequence>
<dbReference type="Proteomes" id="UP001234297">
    <property type="component" value="Chromosome 9"/>
</dbReference>
<dbReference type="EMBL" id="CM056817">
    <property type="protein sequence ID" value="KAJ8620420.1"/>
    <property type="molecule type" value="Genomic_DNA"/>
</dbReference>
<gene>
    <name evidence="1" type="ORF">MRB53_028949</name>
</gene>
<comment type="caution">
    <text evidence="1">The sequence shown here is derived from an EMBL/GenBank/DDBJ whole genome shotgun (WGS) entry which is preliminary data.</text>
</comment>
<protein>
    <submittedName>
        <fullName evidence="1">Uncharacterized protein</fullName>
    </submittedName>
</protein>
<name>A0ACC2KGZ2_PERAE</name>
<accession>A0ACC2KGZ2</accession>
<evidence type="ECO:0000313" key="1">
    <source>
        <dbReference type="EMBL" id="KAJ8620420.1"/>
    </source>
</evidence>
<keyword evidence="2" id="KW-1185">Reference proteome</keyword>
<reference evidence="1 2" key="1">
    <citation type="journal article" date="2022" name="Hortic Res">
        <title>A haplotype resolved chromosomal level avocado genome allows analysis of novel avocado genes.</title>
        <authorList>
            <person name="Nath O."/>
            <person name="Fletcher S.J."/>
            <person name="Hayward A."/>
            <person name="Shaw L.M."/>
            <person name="Masouleh A.K."/>
            <person name="Furtado A."/>
            <person name="Henry R.J."/>
            <person name="Mitter N."/>
        </authorList>
    </citation>
    <scope>NUCLEOTIDE SEQUENCE [LARGE SCALE GENOMIC DNA]</scope>
    <source>
        <strain evidence="2">cv. Hass</strain>
    </source>
</reference>
<organism evidence="1 2">
    <name type="scientific">Persea americana</name>
    <name type="common">Avocado</name>
    <dbReference type="NCBI Taxonomy" id="3435"/>
    <lineage>
        <taxon>Eukaryota</taxon>
        <taxon>Viridiplantae</taxon>
        <taxon>Streptophyta</taxon>
        <taxon>Embryophyta</taxon>
        <taxon>Tracheophyta</taxon>
        <taxon>Spermatophyta</taxon>
        <taxon>Magnoliopsida</taxon>
        <taxon>Magnoliidae</taxon>
        <taxon>Laurales</taxon>
        <taxon>Lauraceae</taxon>
        <taxon>Persea</taxon>
    </lineage>
</organism>
<proteinExistence type="predicted"/>